<dbReference type="InterPro" id="IPR002429">
    <property type="entry name" value="CcO_II-like_C"/>
</dbReference>
<keyword evidence="20" id="KW-1185">Reference proteome</keyword>
<evidence type="ECO:0000313" key="20">
    <source>
        <dbReference type="Proteomes" id="UP001501237"/>
    </source>
</evidence>
<keyword evidence="12 16" id="KW-0472">Membrane</keyword>
<proteinExistence type="inferred from homology"/>
<comment type="caution">
    <text evidence="19">The sequence shown here is derived from an EMBL/GenBank/DDBJ whole genome shotgun (WGS) entry which is preliminary data.</text>
</comment>
<feature type="signal peptide" evidence="17">
    <location>
        <begin position="1"/>
        <end position="34"/>
    </location>
</feature>
<dbReference type="PROSITE" id="PS51257">
    <property type="entry name" value="PROKAR_LIPOPROTEIN"/>
    <property type="match status" value="1"/>
</dbReference>
<dbReference type="InterPro" id="IPR001505">
    <property type="entry name" value="Copper_CuA"/>
</dbReference>
<comment type="function">
    <text evidence="13">Subunits I and II form the functional core of the enzyme complex. Electrons originating in cytochrome c are transferred via heme a and Cu(A) to the binuclear center formed by heme a3 and Cu(B).</text>
</comment>
<feature type="transmembrane region" description="Helical" evidence="16">
    <location>
        <begin position="61"/>
        <end position="85"/>
    </location>
</feature>
<accession>A0ABP6QAY9</accession>
<evidence type="ECO:0000313" key="19">
    <source>
        <dbReference type="EMBL" id="GAA3215929.1"/>
    </source>
</evidence>
<keyword evidence="10 16" id="KW-1133">Transmembrane helix</keyword>
<dbReference type="PROSITE" id="PS50857">
    <property type="entry name" value="COX2_CUA"/>
    <property type="match status" value="1"/>
</dbReference>
<dbReference type="PROSITE" id="PS00078">
    <property type="entry name" value="COX2"/>
    <property type="match status" value="1"/>
</dbReference>
<dbReference type="NCBIfam" id="TIGR02866">
    <property type="entry name" value="CoxB"/>
    <property type="match status" value="1"/>
</dbReference>
<dbReference type="PANTHER" id="PTHR22888">
    <property type="entry name" value="CYTOCHROME C OXIDASE, SUBUNIT II"/>
    <property type="match status" value="1"/>
</dbReference>
<keyword evidence="7" id="KW-0479">Metal-binding</keyword>
<feature type="transmembrane region" description="Helical" evidence="16">
    <location>
        <begin position="106"/>
        <end position="124"/>
    </location>
</feature>
<comment type="similarity">
    <text evidence="2">Belongs to the cytochrome c oxidase subunit 2 family.</text>
</comment>
<dbReference type="SUPFAM" id="SSF81464">
    <property type="entry name" value="Cytochrome c oxidase subunit II-like, transmembrane region"/>
    <property type="match status" value="1"/>
</dbReference>
<keyword evidence="6 16" id="KW-0812">Transmembrane</keyword>
<dbReference type="InterPro" id="IPR008972">
    <property type="entry name" value="Cupredoxin"/>
</dbReference>
<evidence type="ECO:0000256" key="3">
    <source>
        <dbReference type="ARBA" id="ARBA00012949"/>
    </source>
</evidence>
<dbReference type="Gene3D" id="1.10.287.90">
    <property type="match status" value="1"/>
</dbReference>
<dbReference type="PRINTS" id="PR01166">
    <property type="entry name" value="CYCOXIDASEII"/>
</dbReference>
<reference evidence="20" key="1">
    <citation type="journal article" date="2019" name="Int. J. Syst. Evol. Microbiol.">
        <title>The Global Catalogue of Microorganisms (GCM) 10K type strain sequencing project: providing services to taxonomists for standard genome sequencing and annotation.</title>
        <authorList>
            <consortium name="The Broad Institute Genomics Platform"/>
            <consortium name="The Broad Institute Genome Sequencing Center for Infectious Disease"/>
            <person name="Wu L."/>
            <person name="Ma J."/>
        </authorList>
    </citation>
    <scope>NUCLEOTIDE SEQUENCE [LARGE SCALE GENOMIC DNA]</scope>
    <source>
        <strain evidence="20">JCM 9377</strain>
    </source>
</reference>
<evidence type="ECO:0000256" key="17">
    <source>
        <dbReference type="SAM" id="SignalP"/>
    </source>
</evidence>
<dbReference type="EC" id="7.1.1.9" evidence="3"/>
<evidence type="ECO:0000256" key="4">
    <source>
        <dbReference type="ARBA" id="ARBA00022448"/>
    </source>
</evidence>
<comment type="catalytic activity">
    <reaction evidence="15">
        <text>4 Fe(II)-[cytochrome c] + O2 + 8 H(+)(in) = 4 Fe(III)-[cytochrome c] + 2 H2O + 4 H(+)(out)</text>
        <dbReference type="Rhea" id="RHEA:11436"/>
        <dbReference type="Rhea" id="RHEA-COMP:10350"/>
        <dbReference type="Rhea" id="RHEA-COMP:14399"/>
        <dbReference type="ChEBI" id="CHEBI:15377"/>
        <dbReference type="ChEBI" id="CHEBI:15378"/>
        <dbReference type="ChEBI" id="CHEBI:15379"/>
        <dbReference type="ChEBI" id="CHEBI:29033"/>
        <dbReference type="ChEBI" id="CHEBI:29034"/>
        <dbReference type="EC" id="7.1.1.9"/>
    </reaction>
</comment>
<evidence type="ECO:0000256" key="12">
    <source>
        <dbReference type="ARBA" id="ARBA00023136"/>
    </source>
</evidence>
<evidence type="ECO:0000256" key="5">
    <source>
        <dbReference type="ARBA" id="ARBA00022660"/>
    </source>
</evidence>
<gene>
    <name evidence="19" type="primary">coxB</name>
    <name evidence="19" type="ORF">GCM10010468_37690</name>
</gene>
<dbReference type="Gene3D" id="2.60.40.420">
    <property type="entry name" value="Cupredoxins - blue copper proteins"/>
    <property type="match status" value="1"/>
</dbReference>
<evidence type="ECO:0000256" key="10">
    <source>
        <dbReference type="ARBA" id="ARBA00022989"/>
    </source>
</evidence>
<name>A0ABP6QAY9_9ACTN</name>
<organism evidence="19 20">
    <name type="scientific">Actinocorallia longicatena</name>
    <dbReference type="NCBI Taxonomy" id="111803"/>
    <lineage>
        <taxon>Bacteria</taxon>
        <taxon>Bacillati</taxon>
        <taxon>Actinomycetota</taxon>
        <taxon>Actinomycetes</taxon>
        <taxon>Streptosporangiales</taxon>
        <taxon>Thermomonosporaceae</taxon>
        <taxon>Actinocorallia</taxon>
    </lineage>
</organism>
<keyword evidence="17" id="KW-0732">Signal</keyword>
<dbReference type="InterPro" id="IPR045187">
    <property type="entry name" value="CcO_II"/>
</dbReference>
<evidence type="ECO:0000256" key="2">
    <source>
        <dbReference type="ARBA" id="ARBA00007866"/>
    </source>
</evidence>
<feature type="domain" description="Cytochrome oxidase subunit II copper A binding" evidence="18">
    <location>
        <begin position="137"/>
        <end position="274"/>
    </location>
</feature>
<evidence type="ECO:0000256" key="6">
    <source>
        <dbReference type="ARBA" id="ARBA00022692"/>
    </source>
</evidence>
<keyword evidence="5" id="KW-0679">Respiratory chain</keyword>
<evidence type="ECO:0000256" key="11">
    <source>
        <dbReference type="ARBA" id="ARBA00023008"/>
    </source>
</evidence>
<dbReference type="Proteomes" id="UP001501237">
    <property type="component" value="Unassembled WGS sequence"/>
</dbReference>
<evidence type="ECO:0000259" key="18">
    <source>
        <dbReference type="PROSITE" id="PS50857"/>
    </source>
</evidence>
<keyword evidence="4" id="KW-0813">Transport</keyword>
<sequence length="281" mass="31362">MSPTRSTERRTPSRGRRALTRASALALLALSATACDAEEAKRIGFPEPATEQAKRMLTLWQGSWIAALIVGGVVWGLIIWAVLFHRKRKGDESLPLQVRYNLPLEMLYTAVPFIIIGVLFFYTARDETYVEKRVNEKADVTVDVIAYQWSWQFDYLGDQFKKADGKPISIVGTPTEPDAPGGTGNGEKPVLVIPVGKVVHFNLKSNNVIHSFWVPAFLYKKDVMPGYVNQFEVKPTKVGLYEGRCAELCGESHARMLFQVKVVPQAEFDQFVNANKTGGVQ</sequence>
<evidence type="ECO:0000256" key="9">
    <source>
        <dbReference type="ARBA" id="ARBA00022982"/>
    </source>
</evidence>
<evidence type="ECO:0000256" key="14">
    <source>
        <dbReference type="ARBA" id="ARBA00031399"/>
    </source>
</evidence>
<evidence type="ECO:0000256" key="15">
    <source>
        <dbReference type="ARBA" id="ARBA00047816"/>
    </source>
</evidence>
<protein>
    <recommendedName>
        <fullName evidence="3">cytochrome-c oxidase</fullName>
        <ecNumber evidence="3">7.1.1.9</ecNumber>
    </recommendedName>
    <alternativeName>
        <fullName evidence="14">Cytochrome aa3 subunit 2</fullName>
    </alternativeName>
</protein>
<feature type="chain" id="PRO_5045593710" description="cytochrome-c oxidase" evidence="17">
    <location>
        <begin position="35"/>
        <end position="281"/>
    </location>
</feature>
<dbReference type="InterPro" id="IPR036257">
    <property type="entry name" value="Cyt_c_oxidase_su2_TM_sf"/>
</dbReference>
<keyword evidence="9" id="KW-0249">Electron transport</keyword>
<dbReference type="RefSeq" id="WP_344829761.1">
    <property type="nucleotide sequence ID" value="NZ_BAAAUV010000008.1"/>
</dbReference>
<keyword evidence="8" id="KW-1278">Translocase</keyword>
<comment type="subcellular location">
    <subcellularLocation>
        <location evidence="1">Membrane</location>
        <topology evidence="1">Multi-pass membrane protein</topology>
    </subcellularLocation>
</comment>
<dbReference type="SUPFAM" id="SSF49503">
    <property type="entry name" value="Cupredoxins"/>
    <property type="match status" value="1"/>
</dbReference>
<evidence type="ECO:0000256" key="1">
    <source>
        <dbReference type="ARBA" id="ARBA00004141"/>
    </source>
</evidence>
<keyword evidence="11" id="KW-0186">Copper</keyword>
<dbReference type="EMBL" id="BAAAUV010000008">
    <property type="protein sequence ID" value="GAA3215929.1"/>
    <property type="molecule type" value="Genomic_DNA"/>
</dbReference>
<evidence type="ECO:0000256" key="7">
    <source>
        <dbReference type="ARBA" id="ARBA00022723"/>
    </source>
</evidence>
<dbReference type="PANTHER" id="PTHR22888:SF9">
    <property type="entry name" value="CYTOCHROME C OXIDASE SUBUNIT 2"/>
    <property type="match status" value="1"/>
</dbReference>
<evidence type="ECO:0000256" key="16">
    <source>
        <dbReference type="SAM" id="Phobius"/>
    </source>
</evidence>
<dbReference type="InterPro" id="IPR014222">
    <property type="entry name" value="Cyt_c_oxidase_su2"/>
</dbReference>
<dbReference type="CDD" id="cd13919">
    <property type="entry name" value="CuRO_HCO_II_like_5"/>
    <property type="match status" value="1"/>
</dbReference>
<evidence type="ECO:0000256" key="8">
    <source>
        <dbReference type="ARBA" id="ARBA00022967"/>
    </source>
</evidence>
<dbReference type="Pfam" id="PF00116">
    <property type="entry name" value="COX2"/>
    <property type="match status" value="1"/>
</dbReference>
<evidence type="ECO:0000256" key="13">
    <source>
        <dbReference type="ARBA" id="ARBA00024688"/>
    </source>
</evidence>